<dbReference type="EMBL" id="CAMPGE010003334">
    <property type="protein sequence ID" value="CAI2362166.1"/>
    <property type="molecule type" value="Genomic_DNA"/>
</dbReference>
<gene>
    <name evidence="2" type="ORF">ECRASSUSDP1_LOCUS3488</name>
</gene>
<proteinExistence type="predicted"/>
<dbReference type="Proteomes" id="UP001295684">
    <property type="component" value="Unassembled WGS sequence"/>
</dbReference>
<sequence>MILPLHAHSLEYLFSNEFVCNQHLVTKFFSEENMQCSGAELHHVTEEEDFGINHKFIRYWNYYDSSKGKWEVLAKDQGKVGYKLYNTEQEQNYSVSIEYPTMHLLSYSLGNHSDSKSCDALSSYVYIVLNANEVRQSDEENNDSSNYFHIIKLPKKEIIMNPNKVYAFSSELKNANHTFCRKGVVTDLQGGLEYEIFNGKFINFKLTKNRVINKETSAQNTLLGDSSMIDININVTVDESYFPGYISILVLLFAIYFIIMIQWNLLNDSFFPGKLSLIV</sequence>
<organism evidence="2 3">
    <name type="scientific">Euplotes crassus</name>
    <dbReference type="NCBI Taxonomy" id="5936"/>
    <lineage>
        <taxon>Eukaryota</taxon>
        <taxon>Sar</taxon>
        <taxon>Alveolata</taxon>
        <taxon>Ciliophora</taxon>
        <taxon>Intramacronucleata</taxon>
        <taxon>Spirotrichea</taxon>
        <taxon>Hypotrichia</taxon>
        <taxon>Euplotida</taxon>
        <taxon>Euplotidae</taxon>
        <taxon>Moneuplotes</taxon>
    </lineage>
</organism>
<reference evidence="2" key="1">
    <citation type="submission" date="2023-07" db="EMBL/GenBank/DDBJ databases">
        <authorList>
            <consortium name="AG Swart"/>
            <person name="Singh M."/>
            <person name="Singh A."/>
            <person name="Seah K."/>
            <person name="Emmerich C."/>
        </authorList>
    </citation>
    <scope>NUCLEOTIDE SEQUENCE</scope>
    <source>
        <strain evidence="2">DP1</strain>
    </source>
</reference>
<feature type="transmembrane region" description="Helical" evidence="1">
    <location>
        <begin position="242"/>
        <end position="266"/>
    </location>
</feature>
<evidence type="ECO:0000313" key="3">
    <source>
        <dbReference type="Proteomes" id="UP001295684"/>
    </source>
</evidence>
<accession>A0AAD1U550</accession>
<comment type="caution">
    <text evidence="2">The sequence shown here is derived from an EMBL/GenBank/DDBJ whole genome shotgun (WGS) entry which is preliminary data.</text>
</comment>
<keyword evidence="1" id="KW-0812">Transmembrane</keyword>
<protein>
    <submittedName>
        <fullName evidence="2">Uncharacterized protein</fullName>
    </submittedName>
</protein>
<evidence type="ECO:0000313" key="2">
    <source>
        <dbReference type="EMBL" id="CAI2362166.1"/>
    </source>
</evidence>
<keyword evidence="1" id="KW-0472">Membrane</keyword>
<dbReference type="AlphaFoldDB" id="A0AAD1U550"/>
<keyword evidence="3" id="KW-1185">Reference proteome</keyword>
<keyword evidence="1" id="KW-1133">Transmembrane helix</keyword>
<name>A0AAD1U550_EUPCR</name>
<evidence type="ECO:0000256" key="1">
    <source>
        <dbReference type="SAM" id="Phobius"/>
    </source>
</evidence>